<evidence type="ECO:0000313" key="2">
    <source>
        <dbReference type="EMBL" id="GFZ85244.1"/>
    </source>
</evidence>
<reference evidence="2 3" key="1">
    <citation type="journal article" date="2014" name="Int. J. Syst. Evol. Microbiol.">
        <title>Complete genome sequence of Corynebacterium casei LMG S-19264T (=DSM 44701T), isolated from a smear-ripened cheese.</title>
        <authorList>
            <consortium name="US DOE Joint Genome Institute (JGI-PGF)"/>
            <person name="Walter F."/>
            <person name="Albersmeier A."/>
            <person name="Kalinowski J."/>
            <person name="Ruckert C."/>
        </authorList>
    </citation>
    <scope>NUCLEOTIDE SEQUENCE [LARGE SCALE GENOMIC DNA]</scope>
    <source>
        <strain evidence="2 3">CGMCC 1.15295</strain>
    </source>
</reference>
<keyword evidence="1" id="KW-0812">Transmembrane</keyword>
<comment type="caution">
    <text evidence="2">The sequence shown here is derived from an EMBL/GenBank/DDBJ whole genome shotgun (WGS) entry which is preliminary data.</text>
</comment>
<accession>A0A8J2TSN7</accession>
<dbReference type="AlphaFoldDB" id="A0A8J2TSN7"/>
<keyword evidence="1" id="KW-0472">Membrane</keyword>
<keyword evidence="1" id="KW-1133">Transmembrane helix</keyword>
<evidence type="ECO:0000313" key="3">
    <source>
        <dbReference type="Proteomes" id="UP000598120"/>
    </source>
</evidence>
<protein>
    <recommendedName>
        <fullName evidence="4">DUF4258 domain-containing protein</fullName>
    </recommendedName>
</protein>
<feature type="transmembrane region" description="Helical" evidence="1">
    <location>
        <begin position="7"/>
        <end position="25"/>
    </location>
</feature>
<proteinExistence type="predicted"/>
<evidence type="ECO:0008006" key="4">
    <source>
        <dbReference type="Google" id="ProtNLM"/>
    </source>
</evidence>
<keyword evidence="3" id="KW-1185">Reference proteome</keyword>
<dbReference type="RefSeq" id="WP_188605785.1">
    <property type="nucleotide sequence ID" value="NZ_BMIC01000002.1"/>
</dbReference>
<organism evidence="2 3">
    <name type="scientific">Aquaticitalea lipolytica</name>
    <dbReference type="NCBI Taxonomy" id="1247562"/>
    <lineage>
        <taxon>Bacteria</taxon>
        <taxon>Pseudomonadati</taxon>
        <taxon>Bacteroidota</taxon>
        <taxon>Flavobacteriia</taxon>
        <taxon>Flavobacteriales</taxon>
        <taxon>Flavobacteriaceae</taxon>
        <taxon>Aquaticitalea</taxon>
    </lineage>
</organism>
<gene>
    <name evidence="2" type="ORF">GCM10011531_15460</name>
</gene>
<dbReference type="Proteomes" id="UP000598120">
    <property type="component" value="Unassembled WGS sequence"/>
</dbReference>
<sequence>MKFIHRLGYYLGGFSIGLILLAFFLQGKKTSCDYGPNARTTKNIANKKKHYSGEAQLIMQKHQLDTLTVSNIIRYGNVDFSNSDTKSEGCKVYLIENTYKDQEVILSVENCDSIATVKTIAFKQ</sequence>
<name>A0A8J2TSN7_9FLAO</name>
<dbReference type="EMBL" id="BMIC01000002">
    <property type="protein sequence ID" value="GFZ85244.1"/>
    <property type="molecule type" value="Genomic_DNA"/>
</dbReference>
<evidence type="ECO:0000256" key="1">
    <source>
        <dbReference type="SAM" id="Phobius"/>
    </source>
</evidence>